<dbReference type="InterPro" id="IPR051119">
    <property type="entry name" value="Nematode_SR-like"/>
</dbReference>
<accession>A0AAV5UDQ0</accession>
<keyword evidence="1" id="KW-0472">Membrane</keyword>
<sequence length="124" mass="14130">PTVAFGFMIPLESIYRPDANNQLIYLGVDVGAQRISKLISFKSLSRPERNLLIYTLVTTFAHFLKGAHQMFWFLTMDDAHLFDLATNVYPIVNSLTTFFPPVFLLATSKLVRDEITLGWCGRSR</sequence>
<evidence type="ECO:0000313" key="2">
    <source>
        <dbReference type="EMBL" id="GMT05096.1"/>
    </source>
</evidence>
<evidence type="ECO:0008006" key="4">
    <source>
        <dbReference type="Google" id="ProtNLM"/>
    </source>
</evidence>
<evidence type="ECO:0000256" key="1">
    <source>
        <dbReference type="SAM" id="Phobius"/>
    </source>
</evidence>
<dbReference type="PANTHER" id="PTHR31627:SF42">
    <property type="entry name" value="G_PROTEIN_RECEP_F1_2 DOMAIN-CONTAINING PROTEIN-RELATED"/>
    <property type="match status" value="1"/>
</dbReference>
<protein>
    <recommendedName>
        <fullName evidence="4">G protein-coupled receptor</fullName>
    </recommendedName>
</protein>
<dbReference type="PANTHER" id="PTHR31627">
    <property type="entry name" value="SERPENTINE RECEPTOR CLASS GAMMA-RELATED"/>
    <property type="match status" value="1"/>
</dbReference>
<dbReference type="Proteomes" id="UP001432027">
    <property type="component" value="Unassembled WGS sequence"/>
</dbReference>
<keyword evidence="3" id="KW-1185">Reference proteome</keyword>
<name>A0AAV5UDQ0_9BILA</name>
<keyword evidence="1" id="KW-0812">Transmembrane</keyword>
<dbReference type="AlphaFoldDB" id="A0AAV5UDQ0"/>
<dbReference type="EMBL" id="BTSX01000006">
    <property type="protein sequence ID" value="GMT05096.1"/>
    <property type="molecule type" value="Genomic_DNA"/>
</dbReference>
<reference evidence="2" key="1">
    <citation type="submission" date="2023-10" db="EMBL/GenBank/DDBJ databases">
        <title>Genome assembly of Pristionchus species.</title>
        <authorList>
            <person name="Yoshida K."/>
            <person name="Sommer R.J."/>
        </authorList>
    </citation>
    <scope>NUCLEOTIDE SEQUENCE</scope>
    <source>
        <strain evidence="2">RS0144</strain>
    </source>
</reference>
<evidence type="ECO:0000313" key="3">
    <source>
        <dbReference type="Proteomes" id="UP001432027"/>
    </source>
</evidence>
<comment type="caution">
    <text evidence="2">The sequence shown here is derived from an EMBL/GenBank/DDBJ whole genome shotgun (WGS) entry which is preliminary data.</text>
</comment>
<feature type="transmembrane region" description="Helical" evidence="1">
    <location>
        <begin position="51"/>
        <end position="68"/>
    </location>
</feature>
<proteinExistence type="predicted"/>
<organism evidence="2 3">
    <name type="scientific">Pristionchus entomophagus</name>
    <dbReference type="NCBI Taxonomy" id="358040"/>
    <lineage>
        <taxon>Eukaryota</taxon>
        <taxon>Metazoa</taxon>
        <taxon>Ecdysozoa</taxon>
        <taxon>Nematoda</taxon>
        <taxon>Chromadorea</taxon>
        <taxon>Rhabditida</taxon>
        <taxon>Rhabditina</taxon>
        <taxon>Diplogasteromorpha</taxon>
        <taxon>Diplogasteroidea</taxon>
        <taxon>Neodiplogasteridae</taxon>
        <taxon>Pristionchus</taxon>
    </lineage>
</organism>
<feature type="non-terminal residue" evidence="2">
    <location>
        <position position="124"/>
    </location>
</feature>
<feature type="transmembrane region" description="Helical" evidence="1">
    <location>
        <begin position="88"/>
        <end position="106"/>
    </location>
</feature>
<keyword evidence="1" id="KW-1133">Transmembrane helix</keyword>
<feature type="non-terminal residue" evidence="2">
    <location>
        <position position="1"/>
    </location>
</feature>
<gene>
    <name evidence="2" type="ORF">PENTCL1PPCAC_27270</name>
</gene>